<reference evidence="1 2" key="1">
    <citation type="submission" date="2022-09" db="EMBL/GenBank/DDBJ databases">
        <authorList>
            <person name="Palmer J.M."/>
        </authorList>
    </citation>
    <scope>NUCLEOTIDE SEQUENCE [LARGE SCALE GENOMIC DNA]</scope>
    <source>
        <strain evidence="1 2">DSM 7382</strain>
    </source>
</reference>
<name>A0AAW0FYM7_9APHY</name>
<evidence type="ECO:0000313" key="2">
    <source>
        <dbReference type="Proteomes" id="UP001385951"/>
    </source>
</evidence>
<keyword evidence="2" id="KW-1185">Reference proteome</keyword>
<proteinExistence type="predicted"/>
<gene>
    <name evidence="1" type="ORF">QCA50_010888</name>
</gene>
<accession>A0AAW0FYM7</accession>
<organism evidence="1 2">
    <name type="scientific">Cerrena zonata</name>
    <dbReference type="NCBI Taxonomy" id="2478898"/>
    <lineage>
        <taxon>Eukaryota</taxon>
        <taxon>Fungi</taxon>
        <taxon>Dikarya</taxon>
        <taxon>Basidiomycota</taxon>
        <taxon>Agaricomycotina</taxon>
        <taxon>Agaricomycetes</taxon>
        <taxon>Polyporales</taxon>
        <taxon>Cerrenaceae</taxon>
        <taxon>Cerrena</taxon>
    </lineage>
</organism>
<dbReference type="AlphaFoldDB" id="A0AAW0FYM7"/>
<evidence type="ECO:0008006" key="3">
    <source>
        <dbReference type="Google" id="ProtNLM"/>
    </source>
</evidence>
<evidence type="ECO:0000313" key="1">
    <source>
        <dbReference type="EMBL" id="KAK7686076.1"/>
    </source>
</evidence>
<comment type="caution">
    <text evidence="1">The sequence shown here is derived from an EMBL/GenBank/DDBJ whole genome shotgun (WGS) entry which is preliminary data.</text>
</comment>
<dbReference type="EMBL" id="JASBNA010000018">
    <property type="protein sequence ID" value="KAK7686076.1"/>
    <property type="molecule type" value="Genomic_DNA"/>
</dbReference>
<sequence length="290" mass="32339">MIISKPTLADKLVLFVARILPAWPYVSFDINVPAEIKTPRHALRIMFLKSYGRPSWYRLLDESFLNAVSRTLFGRPFNPRNPDHVFAAFSHRLLLNLVDESNTSKFLQNEAIQRHARILVSLDGGDVQSASPSQPLLSIVSAHNLNNKSSIYDTAISTLVDKLILQADIIDPGSIGTLYKGLCLDGGEDTELVVIPVTLWQMVQQLTGYLDEKADSPIVSNLRTWAHNVHCRGAAILCPHGQSEIDGFFVGYEGDLDAPFNCDNFIIVPWKSKFKTEPAYLLWSTTLSVS</sequence>
<dbReference type="Proteomes" id="UP001385951">
    <property type="component" value="Unassembled WGS sequence"/>
</dbReference>
<protein>
    <recommendedName>
        <fullName evidence="3">TLDc domain-containing protein</fullName>
    </recommendedName>
</protein>